<dbReference type="EMBL" id="KN822943">
    <property type="protein sequence ID" value="KIO34290.1"/>
    <property type="molecule type" value="Genomic_DNA"/>
</dbReference>
<proteinExistence type="predicted"/>
<dbReference type="PANTHER" id="PTHR10094">
    <property type="entry name" value="STEROL CARRIER PROTEIN 2 SCP-2 FAMILY PROTEIN"/>
    <property type="match status" value="1"/>
</dbReference>
<dbReference type="GO" id="GO:0005829">
    <property type="term" value="C:cytosol"/>
    <property type="evidence" value="ECO:0007669"/>
    <property type="project" value="TreeGrafter"/>
</dbReference>
<dbReference type="Pfam" id="PF02036">
    <property type="entry name" value="SCP2"/>
    <property type="match status" value="1"/>
</dbReference>
<evidence type="ECO:0000313" key="2">
    <source>
        <dbReference type="EMBL" id="KIO34290.1"/>
    </source>
</evidence>
<organism evidence="2 3">
    <name type="scientific">Tulasnella calospora MUT 4182</name>
    <dbReference type="NCBI Taxonomy" id="1051891"/>
    <lineage>
        <taxon>Eukaryota</taxon>
        <taxon>Fungi</taxon>
        <taxon>Dikarya</taxon>
        <taxon>Basidiomycota</taxon>
        <taxon>Agaricomycotina</taxon>
        <taxon>Agaricomycetes</taxon>
        <taxon>Cantharellales</taxon>
        <taxon>Tulasnellaceae</taxon>
        <taxon>Tulasnella</taxon>
    </lineage>
</organism>
<keyword evidence="3" id="KW-1185">Reference proteome</keyword>
<reference evidence="2 3" key="1">
    <citation type="submission" date="2014-04" db="EMBL/GenBank/DDBJ databases">
        <authorList>
            <consortium name="DOE Joint Genome Institute"/>
            <person name="Kuo A."/>
            <person name="Girlanda M."/>
            <person name="Perotto S."/>
            <person name="Kohler A."/>
            <person name="Nagy L.G."/>
            <person name="Floudas D."/>
            <person name="Copeland A."/>
            <person name="Barry K.W."/>
            <person name="Cichocki N."/>
            <person name="Veneault-Fourrey C."/>
            <person name="LaButti K."/>
            <person name="Lindquist E.A."/>
            <person name="Lipzen A."/>
            <person name="Lundell T."/>
            <person name="Morin E."/>
            <person name="Murat C."/>
            <person name="Sun H."/>
            <person name="Tunlid A."/>
            <person name="Henrissat B."/>
            <person name="Grigoriev I.V."/>
            <person name="Hibbett D.S."/>
            <person name="Martin F."/>
            <person name="Nordberg H.P."/>
            <person name="Cantor M.N."/>
            <person name="Hua S.X."/>
        </authorList>
    </citation>
    <scope>NUCLEOTIDE SEQUENCE [LARGE SCALE GENOMIC DNA]</scope>
    <source>
        <strain evidence="2 3">MUT 4182</strain>
    </source>
</reference>
<feature type="domain" description="SCP2" evidence="1">
    <location>
        <begin position="24"/>
        <end position="123"/>
    </location>
</feature>
<dbReference type="InterPro" id="IPR036527">
    <property type="entry name" value="SCP2_sterol-bd_dom_sf"/>
</dbReference>
<name>A0A0C3QMQ4_9AGAM</name>
<gene>
    <name evidence="2" type="ORF">M407DRAFT_240624</name>
</gene>
<accession>A0A0C3QMQ4</accession>
<dbReference type="SUPFAM" id="SSF55718">
    <property type="entry name" value="SCP-like"/>
    <property type="match status" value="1"/>
</dbReference>
<evidence type="ECO:0000313" key="3">
    <source>
        <dbReference type="Proteomes" id="UP000054248"/>
    </source>
</evidence>
<dbReference type="Gene3D" id="3.30.1050.10">
    <property type="entry name" value="SCP2 sterol-binding domain"/>
    <property type="match status" value="1"/>
</dbReference>
<dbReference type="AlphaFoldDB" id="A0A0C3QMQ4"/>
<dbReference type="HOGENOM" id="CLU_105945_0_3_1"/>
<dbReference type="OrthoDB" id="10265837at2759"/>
<sequence length="134" mass="14682">MSDLKDQDFPSSDVIANLGAAFDALSEKEKKAEINKSKAIFELLIKNKEGKEQSWIIDLKKEGKVSKGKPQGVKPDVTLIMDGEETFTDLASGKIGGQKAYMTGKLKTRGNMMLATKLEGVLKLGQPKQQKARL</sequence>
<reference evidence="3" key="2">
    <citation type="submission" date="2015-01" db="EMBL/GenBank/DDBJ databases">
        <title>Evolutionary Origins and Diversification of the Mycorrhizal Mutualists.</title>
        <authorList>
            <consortium name="DOE Joint Genome Institute"/>
            <consortium name="Mycorrhizal Genomics Consortium"/>
            <person name="Kohler A."/>
            <person name="Kuo A."/>
            <person name="Nagy L.G."/>
            <person name="Floudas D."/>
            <person name="Copeland A."/>
            <person name="Barry K.W."/>
            <person name="Cichocki N."/>
            <person name="Veneault-Fourrey C."/>
            <person name="LaButti K."/>
            <person name="Lindquist E.A."/>
            <person name="Lipzen A."/>
            <person name="Lundell T."/>
            <person name="Morin E."/>
            <person name="Murat C."/>
            <person name="Riley R."/>
            <person name="Ohm R."/>
            <person name="Sun H."/>
            <person name="Tunlid A."/>
            <person name="Henrissat B."/>
            <person name="Grigoriev I.V."/>
            <person name="Hibbett D.S."/>
            <person name="Martin F."/>
        </authorList>
    </citation>
    <scope>NUCLEOTIDE SEQUENCE [LARGE SCALE GENOMIC DNA]</scope>
    <source>
        <strain evidence="3">MUT 4182</strain>
    </source>
</reference>
<protein>
    <recommendedName>
        <fullName evidence="1">SCP2 domain-containing protein</fullName>
    </recommendedName>
</protein>
<dbReference type="STRING" id="1051891.A0A0C3QMQ4"/>
<dbReference type="InterPro" id="IPR003033">
    <property type="entry name" value="SCP2_sterol-bd_dom"/>
</dbReference>
<dbReference type="Proteomes" id="UP000054248">
    <property type="component" value="Unassembled WGS sequence"/>
</dbReference>
<dbReference type="PANTHER" id="PTHR10094:SF28">
    <property type="entry name" value="SCP2 DOMAIN-CONTAINING PROTEIN"/>
    <property type="match status" value="1"/>
</dbReference>
<evidence type="ECO:0000259" key="1">
    <source>
        <dbReference type="Pfam" id="PF02036"/>
    </source>
</evidence>